<feature type="compositionally biased region" description="Low complexity" evidence="1">
    <location>
        <begin position="223"/>
        <end position="234"/>
    </location>
</feature>
<feature type="region of interest" description="Disordered" evidence="1">
    <location>
        <begin position="196"/>
        <end position="255"/>
    </location>
</feature>
<keyword evidence="4" id="KW-1185">Reference proteome</keyword>
<evidence type="ECO:0000313" key="4">
    <source>
        <dbReference type="Proteomes" id="UP001059859"/>
    </source>
</evidence>
<evidence type="ECO:0000313" key="3">
    <source>
        <dbReference type="EMBL" id="UWX96438.1"/>
    </source>
</evidence>
<reference evidence="3" key="1">
    <citation type="submission" date="2022-09" db="EMBL/GenBank/DDBJ databases">
        <title>Novel species in genus Arthrobacter.</title>
        <authorList>
            <person name="Liu Y."/>
        </authorList>
    </citation>
    <scope>NUCLEOTIDE SEQUENCE</scope>
    <source>
        <strain evidence="3">Zg-Y815</strain>
    </source>
</reference>
<sequence length="255" mass="26839">MNNISTTPSGGGSLHVYGQQAARPAEPAQAFRIRTGRTVLAAAGLAAVLTVVIGTLLAAFTAVSWLLPVVGLGALAAVVAMLRSLALRDRRRRVDNAFRAAMGADPRELQNLSAAELEIPEADTEPQRETVLFDRESAPVPEETVAGGGALPARTTAEEPRTEALQSVAAAVQPPARPSTTPWQPVELPKPVYVDAPKAERPAPEPIVLPETPRSLAKTPLRPSSAPAAPAAPAHQARPETGKINLDDVLQRRRA</sequence>
<keyword evidence="2" id="KW-0472">Membrane</keyword>
<evidence type="ECO:0000256" key="1">
    <source>
        <dbReference type="SAM" id="MobiDB-lite"/>
    </source>
</evidence>
<feature type="region of interest" description="Disordered" evidence="1">
    <location>
        <begin position="139"/>
        <end position="158"/>
    </location>
</feature>
<keyword evidence="2" id="KW-1133">Transmembrane helix</keyword>
<dbReference type="EMBL" id="CP104275">
    <property type="protein sequence ID" value="UWX96438.1"/>
    <property type="molecule type" value="Genomic_DNA"/>
</dbReference>
<accession>A0ABY5YND4</accession>
<feature type="transmembrane region" description="Helical" evidence="2">
    <location>
        <begin position="65"/>
        <end position="86"/>
    </location>
</feature>
<feature type="compositionally biased region" description="Basic and acidic residues" evidence="1">
    <location>
        <begin position="237"/>
        <end position="255"/>
    </location>
</feature>
<proteinExistence type="predicted"/>
<gene>
    <name evidence="3" type="ORF">N2K95_12305</name>
</gene>
<dbReference type="RefSeq" id="WP_260651792.1">
    <property type="nucleotide sequence ID" value="NZ_CP104275.1"/>
</dbReference>
<keyword evidence="2" id="KW-0812">Transmembrane</keyword>
<feature type="transmembrane region" description="Helical" evidence="2">
    <location>
        <begin position="39"/>
        <end position="59"/>
    </location>
</feature>
<evidence type="ECO:0000256" key="2">
    <source>
        <dbReference type="SAM" id="Phobius"/>
    </source>
</evidence>
<name>A0ABY5YND4_9MICC</name>
<protein>
    <submittedName>
        <fullName evidence="3">Uncharacterized protein</fullName>
    </submittedName>
</protein>
<organism evidence="3 4">
    <name type="scientific">Arthrobacter zhaoxinii</name>
    <dbReference type="NCBI Taxonomy" id="2964616"/>
    <lineage>
        <taxon>Bacteria</taxon>
        <taxon>Bacillati</taxon>
        <taxon>Actinomycetota</taxon>
        <taxon>Actinomycetes</taxon>
        <taxon>Micrococcales</taxon>
        <taxon>Micrococcaceae</taxon>
        <taxon>Arthrobacter</taxon>
    </lineage>
</organism>
<dbReference type="Proteomes" id="UP001059859">
    <property type="component" value="Chromosome"/>
</dbReference>